<dbReference type="FunFam" id="1.10.132.20:FF:000001">
    <property type="entry name" value="Ribosome-recycling factor"/>
    <property type="match status" value="1"/>
</dbReference>
<evidence type="ECO:0000256" key="5">
    <source>
        <dbReference type="HAMAP-Rule" id="MF_00040"/>
    </source>
</evidence>
<evidence type="ECO:0000256" key="2">
    <source>
        <dbReference type="ARBA" id="ARBA00005912"/>
    </source>
</evidence>
<dbReference type="AlphaFoldDB" id="A0AAV4LJ01"/>
<dbReference type="NCBIfam" id="TIGR00496">
    <property type="entry name" value="frr"/>
    <property type="match status" value="1"/>
</dbReference>
<evidence type="ECO:0000313" key="8">
    <source>
        <dbReference type="EMBL" id="GIM47831.1"/>
    </source>
</evidence>
<evidence type="ECO:0000256" key="1">
    <source>
        <dbReference type="ARBA" id="ARBA00004496"/>
    </source>
</evidence>
<protein>
    <recommendedName>
        <fullName evidence="5">Ribosome-recycling factor</fullName>
        <shortName evidence="5">RRF</shortName>
    </recommendedName>
    <alternativeName>
        <fullName evidence="5">Ribosome-releasing factor</fullName>
    </alternativeName>
</protein>
<feature type="compositionally biased region" description="Basic and acidic residues" evidence="6">
    <location>
        <begin position="142"/>
        <end position="158"/>
    </location>
</feature>
<dbReference type="Gene3D" id="3.30.1360.40">
    <property type="match status" value="1"/>
</dbReference>
<evidence type="ECO:0000259" key="7">
    <source>
        <dbReference type="Pfam" id="PF01765"/>
    </source>
</evidence>
<evidence type="ECO:0000256" key="3">
    <source>
        <dbReference type="ARBA" id="ARBA00022490"/>
    </source>
</evidence>
<proteinExistence type="inferred from homology"/>
<evidence type="ECO:0000256" key="4">
    <source>
        <dbReference type="ARBA" id="ARBA00022917"/>
    </source>
</evidence>
<evidence type="ECO:0000256" key="6">
    <source>
        <dbReference type="SAM" id="MobiDB-lite"/>
    </source>
</evidence>
<feature type="region of interest" description="Disordered" evidence="6">
    <location>
        <begin position="142"/>
        <end position="161"/>
    </location>
</feature>
<comment type="similarity">
    <text evidence="2 5">Belongs to the RRF family.</text>
</comment>
<dbReference type="SUPFAM" id="SSF55194">
    <property type="entry name" value="Ribosome recycling factor, RRF"/>
    <property type="match status" value="1"/>
</dbReference>
<keyword evidence="3 5" id="KW-0963">Cytoplasm</keyword>
<dbReference type="GO" id="GO:0006415">
    <property type="term" value="P:translational termination"/>
    <property type="evidence" value="ECO:0007669"/>
    <property type="project" value="UniProtKB-UniRule"/>
</dbReference>
<comment type="subcellular location">
    <subcellularLocation>
        <location evidence="1 5">Cytoplasm</location>
    </subcellularLocation>
</comment>
<dbReference type="PANTHER" id="PTHR20982">
    <property type="entry name" value="RIBOSOME RECYCLING FACTOR"/>
    <property type="match status" value="1"/>
</dbReference>
<dbReference type="HAMAP" id="MF_00040">
    <property type="entry name" value="RRF"/>
    <property type="match status" value="1"/>
</dbReference>
<dbReference type="Pfam" id="PF01765">
    <property type="entry name" value="RRF"/>
    <property type="match status" value="1"/>
</dbReference>
<dbReference type="GO" id="GO:0043023">
    <property type="term" value="F:ribosomal large subunit binding"/>
    <property type="evidence" value="ECO:0007669"/>
    <property type="project" value="TreeGrafter"/>
</dbReference>
<name>A0AAV4LJ01_9BACL</name>
<evidence type="ECO:0000313" key="9">
    <source>
        <dbReference type="Proteomes" id="UP001057291"/>
    </source>
</evidence>
<dbReference type="InterPro" id="IPR002661">
    <property type="entry name" value="Ribosome_recyc_fac"/>
</dbReference>
<gene>
    <name evidence="5" type="primary">frr</name>
    <name evidence="8" type="ORF">DNHGIG_33800</name>
</gene>
<dbReference type="InterPro" id="IPR036191">
    <property type="entry name" value="RRF_sf"/>
</dbReference>
<dbReference type="RefSeq" id="WP_282200765.1">
    <property type="nucleotide sequence ID" value="NZ_BOQE01000001.1"/>
</dbReference>
<dbReference type="Gene3D" id="1.10.132.20">
    <property type="entry name" value="Ribosome-recycling factor"/>
    <property type="match status" value="1"/>
</dbReference>
<accession>A0AAV4LJ01</accession>
<dbReference type="CDD" id="cd00520">
    <property type="entry name" value="RRF"/>
    <property type="match status" value="1"/>
</dbReference>
<dbReference type="PANTHER" id="PTHR20982:SF3">
    <property type="entry name" value="MITOCHONDRIAL RIBOSOME RECYCLING FACTOR PSEUDO 1"/>
    <property type="match status" value="1"/>
</dbReference>
<dbReference type="EMBL" id="BOQE01000001">
    <property type="protein sequence ID" value="GIM47831.1"/>
    <property type="molecule type" value="Genomic_DNA"/>
</dbReference>
<comment type="caution">
    <text evidence="8">The sequence shown here is derived from an EMBL/GenBank/DDBJ whole genome shotgun (WGS) entry which is preliminary data.</text>
</comment>
<comment type="function">
    <text evidence="5">Responsible for the release of ribosomes from messenger RNA at the termination of protein biosynthesis. May increase the efficiency of translation by recycling ribosomes from one round of translation to another.</text>
</comment>
<reference evidence="8" key="1">
    <citation type="journal article" date="2023" name="Int. J. Syst. Evol. Microbiol.">
        <title>Collibacillus ludicampi gen. nov., sp. nov., a new soil bacterium of the family Alicyclobacillaceae.</title>
        <authorList>
            <person name="Jojima T."/>
            <person name="Ioku Y."/>
            <person name="Fukuta Y."/>
            <person name="Shirasaka N."/>
            <person name="Matsumura Y."/>
            <person name="Mori M."/>
        </authorList>
    </citation>
    <scope>NUCLEOTIDE SEQUENCE</scope>
    <source>
        <strain evidence="8">TP075</strain>
    </source>
</reference>
<dbReference type="FunFam" id="3.30.1360.40:FF:000001">
    <property type="entry name" value="Ribosome-recycling factor"/>
    <property type="match status" value="1"/>
</dbReference>
<sequence>MINDTLKNMEERMEKAIAALKRDFATVRAGRANPALLDKIQVEYYGTLMPINQMANVTVPEPRLLVITPWDKGALKEIEKAIQNSDLGLTPNNDGSVIRIVIPQLTEQRRQELVKLTKKMAEEGRVAIRNIRRDINEEIKKMEKSGDLSEDDSRRAQEKVQATTDKYIGEIDKLLAAKEQEIMEV</sequence>
<organism evidence="8 9">
    <name type="scientific">Collibacillus ludicampi</name>
    <dbReference type="NCBI Taxonomy" id="2771369"/>
    <lineage>
        <taxon>Bacteria</taxon>
        <taxon>Bacillati</taxon>
        <taxon>Bacillota</taxon>
        <taxon>Bacilli</taxon>
        <taxon>Bacillales</taxon>
        <taxon>Alicyclobacillaceae</taxon>
        <taxon>Collibacillus</taxon>
    </lineage>
</organism>
<feature type="domain" description="Ribosome recycling factor" evidence="7">
    <location>
        <begin position="20"/>
        <end position="183"/>
    </location>
</feature>
<dbReference type="GO" id="GO:0005737">
    <property type="term" value="C:cytoplasm"/>
    <property type="evidence" value="ECO:0007669"/>
    <property type="project" value="UniProtKB-SubCell"/>
</dbReference>
<dbReference type="InterPro" id="IPR023584">
    <property type="entry name" value="Ribosome_recyc_fac_dom"/>
</dbReference>
<keyword evidence="9" id="KW-1185">Reference proteome</keyword>
<dbReference type="Proteomes" id="UP001057291">
    <property type="component" value="Unassembled WGS sequence"/>
</dbReference>
<keyword evidence="4 5" id="KW-0648">Protein biosynthesis</keyword>